<feature type="signal peptide" evidence="1">
    <location>
        <begin position="1"/>
        <end position="19"/>
    </location>
</feature>
<evidence type="ECO:0000313" key="2">
    <source>
        <dbReference type="EMBL" id="SEN69808.1"/>
    </source>
</evidence>
<dbReference type="EMBL" id="FOCI01000027">
    <property type="protein sequence ID" value="SEN69808.1"/>
    <property type="molecule type" value="Genomic_DNA"/>
</dbReference>
<evidence type="ECO:0000313" key="3">
    <source>
        <dbReference type="Proteomes" id="UP000199585"/>
    </source>
</evidence>
<keyword evidence="1" id="KW-0732">Signal</keyword>
<evidence type="ECO:0008006" key="4">
    <source>
        <dbReference type="Google" id="ProtNLM"/>
    </source>
</evidence>
<organism evidence="2 3">
    <name type="scientific">Loktanella fryxellensis</name>
    <dbReference type="NCBI Taxonomy" id="245187"/>
    <lineage>
        <taxon>Bacteria</taxon>
        <taxon>Pseudomonadati</taxon>
        <taxon>Pseudomonadota</taxon>
        <taxon>Alphaproteobacteria</taxon>
        <taxon>Rhodobacterales</taxon>
        <taxon>Roseobacteraceae</taxon>
        <taxon>Loktanella</taxon>
    </lineage>
</organism>
<dbReference type="Proteomes" id="UP000199585">
    <property type="component" value="Unassembled WGS sequence"/>
</dbReference>
<keyword evidence="3" id="KW-1185">Reference proteome</keyword>
<accession>A0A1H8IQ60</accession>
<evidence type="ECO:0000256" key="1">
    <source>
        <dbReference type="SAM" id="SignalP"/>
    </source>
</evidence>
<dbReference type="AlphaFoldDB" id="A0A1H8IQ60"/>
<reference evidence="2 3" key="1">
    <citation type="submission" date="2016-10" db="EMBL/GenBank/DDBJ databases">
        <authorList>
            <person name="de Groot N.N."/>
        </authorList>
    </citation>
    <scope>NUCLEOTIDE SEQUENCE [LARGE SCALE GENOMIC DNA]</scope>
    <source>
        <strain evidence="2 3">DSM 16213</strain>
    </source>
</reference>
<sequence length="107" mass="11129">MTIRMFCAVVAMSTLAACAGIGPEPVVPPAAAEVPSAEQQIRDQIVARAAPSQDIASARLRPDDNCFWFSYVGPVETTELPLLTRDGRHLCGPVPAVPEATAVAAAG</sequence>
<dbReference type="PROSITE" id="PS51257">
    <property type="entry name" value="PROKAR_LIPOPROTEIN"/>
    <property type="match status" value="1"/>
</dbReference>
<feature type="chain" id="PRO_5011732040" description="Lipoprotein" evidence="1">
    <location>
        <begin position="20"/>
        <end position="107"/>
    </location>
</feature>
<name>A0A1H8IQ60_9RHOB</name>
<gene>
    <name evidence="2" type="ORF">SAMN04488003_1273</name>
</gene>
<protein>
    <recommendedName>
        <fullName evidence="4">Lipoprotein</fullName>
    </recommendedName>
</protein>
<proteinExistence type="predicted"/>